<evidence type="ECO:0000256" key="1">
    <source>
        <dbReference type="SAM" id="MobiDB-lite"/>
    </source>
</evidence>
<evidence type="ECO:0000313" key="2">
    <source>
        <dbReference type="EMBL" id="KYN38459.1"/>
    </source>
</evidence>
<accession>A0A151JW67</accession>
<reference evidence="2 3" key="1">
    <citation type="submission" date="2016-03" db="EMBL/GenBank/DDBJ databases">
        <title>Trachymyrmex septentrionalis WGS genome.</title>
        <authorList>
            <person name="Nygaard S."/>
            <person name="Hu H."/>
            <person name="Boomsma J."/>
            <person name="Zhang G."/>
        </authorList>
    </citation>
    <scope>NUCLEOTIDE SEQUENCE [LARGE SCALE GENOMIC DNA]</scope>
    <source>
        <strain evidence="2">Tsep2-gDNA-1</strain>
        <tissue evidence="2">Whole body</tissue>
    </source>
</reference>
<organism evidence="2 3">
    <name type="scientific">Trachymyrmex septentrionalis</name>
    <dbReference type="NCBI Taxonomy" id="34720"/>
    <lineage>
        <taxon>Eukaryota</taxon>
        <taxon>Metazoa</taxon>
        <taxon>Ecdysozoa</taxon>
        <taxon>Arthropoda</taxon>
        <taxon>Hexapoda</taxon>
        <taxon>Insecta</taxon>
        <taxon>Pterygota</taxon>
        <taxon>Neoptera</taxon>
        <taxon>Endopterygota</taxon>
        <taxon>Hymenoptera</taxon>
        <taxon>Apocrita</taxon>
        <taxon>Aculeata</taxon>
        <taxon>Formicoidea</taxon>
        <taxon>Formicidae</taxon>
        <taxon>Myrmicinae</taxon>
        <taxon>Trachymyrmex</taxon>
    </lineage>
</organism>
<protein>
    <submittedName>
        <fullName evidence="2">Uncharacterized protein</fullName>
    </submittedName>
</protein>
<evidence type="ECO:0000313" key="3">
    <source>
        <dbReference type="Proteomes" id="UP000078541"/>
    </source>
</evidence>
<keyword evidence="3" id="KW-1185">Reference proteome</keyword>
<dbReference type="Proteomes" id="UP000078541">
    <property type="component" value="Unassembled WGS sequence"/>
</dbReference>
<dbReference type="EMBL" id="KQ981667">
    <property type="protein sequence ID" value="KYN38459.1"/>
    <property type="molecule type" value="Genomic_DNA"/>
</dbReference>
<name>A0A151JW67_9HYME</name>
<gene>
    <name evidence="2" type="ORF">ALC56_07166</name>
</gene>
<feature type="compositionally biased region" description="Basic and acidic residues" evidence="1">
    <location>
        <begin position="7"/>
        <end position="24"/>
    </location>
</feature>
<sequence length="38" mass="4476">MKLQRSALEKTRNGKKEERRKIVCESRGGHLPDVLFHK</sequence>
<feature type="region of interest" description="Disordered" evidence="1">
    <location>
        <begin position="1"/>
        <end position="24"/>
    </location>
</feature>
<dbReference type="AlphaFoldDB" id="A0A151JW67"/>
<proteinExistence type="predicted"/>